<name>A0ABP9HWJ0_9ACTN</name>
<sequence length="214" mass="21055">MGELDTAAVLVWMHAATAAVAAHEAELTALDTAIGDGDHGTNLRRGFAAASLAAEDAAAAGTDPGPFLIAVGGALISSVGGAAGPLYGTVLRTAGKALEGPTADTAALAVALGAGLDALRRLGGAEVGDKTMVDAFAPAVDALRAAGDLPLAEAARLAADAAEEGMRSTTPLRARKGRASYLGDRSIGHQDPGATSTALVFRALAESLTTTVAT</sequence>
<evidence type="ECO:0000313" key="5">
    <source>
        <dbReference type="Proteomes" id="UP001500466"/>
    </source>
</evidence>
<proteinExistence type="predicted"/>
<dbReference type="EMBL" id="BAABHS010000022">
    <property type="protein sequence ID" value="GAA4979997.1"/>
    <property type="molecule type" value="Genomic_DNA"/>
</dbReference>
<evidence type="ECO:0000259" key="3">
    <source>
        <dbReference type="PROSITE" id="PS51480"/>
    </source>
</evidence>
<accession>A0ABP9HWJ0</accession>
<evidence type="ECO:0000256" key="1">
    <source>
        <dbReference type="ARBA" id="ARBA00022679"/>
    </source>
</evidence>
<dbReference type="InterPro" id="IPR012737">
    <property type="entry name" value="DhaK_L_YcgS"/>
</dbReference>
<feature type="domain" description="DhaL" evidence="3">
    <location>
        <begin position="7"/>
        <end position="206"/>
    </location>
</feature>
<dbReference type="SUPFAM" id="SSF101473">
    <property type="entry name" value="DhaL-like"/>
    <property type="match status" value="1"/>
</dbReference>
<dbReference type="InterPro" id="IPR050861">
    <property type="entry name" value="Dihydroxyacetone_Kinase"/>
</dbReference>
<evidence type="ECO:0000256" key="2">
    <source>
        <dbReference type="ARBA" id="ARBA00022777"/>
    </source>
</evidence>
<dbReference type="InterPro" id="IPR036117">
    <property type="entry name" value="DhaL_dom_sf"/>
</dbReference>
<dbReference type="GO" id="GO:0016301">
    <property type="term" value="F:kinase activity"/>
    <property type="evidence" value="ECO:0007669"/>
    <property type="project" value="UniProtKB-KW"/>
</dbReference>
<dbReference type="Pfam" id="PF02734">
    <property type="entry name" value="Dak2"/>
    <property type="match status" value="1"/>
</dbReference>
<dbReference type="Gene3D" id="1.25.40.340">
    <property type="match status" value="1"/>
</dbReference>
<keyword evidence="2 4" id="KW-0418">Kinase</keyword>
<keyword evidence="1" id="KW-0808">Transferase</keyword>
<organism evidence="4 5">
    <name type="scientific">Yinghuangia aomiensis</name>
    <dbReference type="NCBI Taxonomy" id="676205"/>
    <lineage>
        <taxon>Bacteria</taxon>
        <taxon>Bacillati</taxon>
        <taxon>Actinomycetota</taxon>
        <taxon>Actinomycetes</taxon>
        <taxon>Kitasatosporales</taxon>
        <taxon>Streptomycetaceae</taxon>
        <taxon>Yinghuangia</taxon>
    </lineage>
</organism>
<keyword evidence="5" id="KW-1185">Reference proteome</keyword>
<gene>
    <name evidence="4" type="primary">dhaL</name>
    <name evidence="4" type="ORF">GCM10023205_56070</name>
</gene>
<comment type="caution">
    <text evidence="4">The sequence shown here is derived from an EMBL/GenBank/DDBJ whole genome shotgun (WGS) entry which is preliminary data.</text>
</comment>
<reference evidence="5" key="1">
    <citation type="journal article" date="2019" name="Int. J. Syst. Evol. Microbiol.">
        <title>The Global Catalogue of Microorganisms (GCM) 10K type strain sequencing project: providing services to taxonomists for standard genome sequencing and annotation.</title>
        <authorList>
            <consortium name="The Broad Institute Genomics Platform"/>
            <consortium name="The Broad Institute Genome Sequencing Center for Infectious Disease"/>
            <person name="Wu L."/>
            <person name="Ma J."/>
        </authorList>
    </citation>
    <scope>NUCLEOTIDE SEQUENCE [LARGE SCALE GENOMIC DNA]</scope>
    <source>
        <strain evidence="5">JCM 17986</strain>
    </source>
</reference>
<dbReference type="InterPro" id="IPR004007">
    <property type="entry name" value="DhaL_dom"/>
</dbReference>
<dbReference type="SMART" id="SM01120">
    <property type="entry name" value="Dak2"/>
    <property type="match status" value="1"/>
</dbReference>
<dbReference type="PANTHER" id="PTHR28629">
    <property type="entry name" value="TRIOKINASE/FMN CYCLASE"/>
    <property type="match status" value="1"/>
</dbReference>
<dbReference type="PANTHER" id="PTHR28629:SF4">
    <property type="entry name" value="TRIOKINASE_FMN CYCLASE"/>
    <property type="match status" value="1"/>
</dbReference>
<dbReference type="PROSITE" id="PS51480">
    <property type="entry name" value="DHAL"/>
    <property type="match status" value="1"/>
</dbReference>
<dbReference type="NCBIfam" id="TIGR02365">
    <property type="entry name" value="dha_L_ycgS"/>
    <property type="match status" value="1"/>
</dbReference>
<dbReference type="Proteomes" id="UP001500466">
    <property type="component" value="Unassembled WGS sequence"/>
</dbReference>
<protein>
    <submittedName>
        <fullName evidence="4">Dihydroxyacetone kinase subunit DhaL</fullName>
    </submittedName>
</protein>
<evidence type="ECO:0000313" key="4">
    <source>
        <dbReference type="EMBL" id="GAA4979997.1"/>
    </source>
</evidence>